<keyword evidence="4" id="KW-0732">Signal</keyword>
<keyword evidence="3 9" id="KW-0479">Metal-binding</keyword>
<comment type="subcellular location">
    <subcellularLocation>
        <location evidence="1">Periplasm</location>
    </subcellularLocation>
</comment>
<evidence type="ECO:0000256" key="6">
    <source>
        <dbReference type="ARBA" id="ARBA00023002"/>
    </source>
</evidence>
<evidence type="ECO:0000256" key="8">
    <source>
        <dbReference type="PIRSR" id="PIRSR000294-1"/>
    </source>
</evidence>
<comment type="cofactor">
    <cofactor evidence="8">
        <name>heme</name>
        <dbReference type="ChEBI" id="CHEBI:30413"/>
    </cofactor>
    <text evidence="8">Binds 2 heme groups.</text>
</comment>
<dbReference type="Gene3D" id="1.10.760.10">
    <property type="entry name" value="Cytochrome c-like domain"/>
    <property type="match status" value="2"/>
</dbReference>
<dbReference type="InterPro" id="IPR009056">
    <property type="entry name" value="Cyt_c-like_dom"/>
</dbReference>
<reference evidence="11 12" key="1">
    <citation type="journal article" date="2019" name="Appl. Environ. Microbiol.">
        <title>Environmental Evidence and Genomic Insight of Iron-oxidizing Bacteria Preference Towards More Corrosion Resistant Stainless Steel at Higher Salinities.</title>
        <authorList>
            <person name="Garrison C.E."/>
            <person name="Price K.A."/>
            <person name="Field E.K."/>
        </authorList>
    </citation>
    <scope>NUCLEOTIDE SEQUENCE [LARGE SCALE GENOMIC DNA]</scope>
    <source>
        <strain evidence="11 12">P3</strain>
    </source>
</reference>
<evidence type="ECO:0000256" key="4">
    <source>
        <dbReference type="ARBA" id="ARBA00022729"/>
    </source>
</evidence>
<feature type="binding site" description="axial binding residue" evidence="9">
    <location>
        <position position="200"/>
    </location>
    <ligand>
        <name>heme c</name>
        <dbReference type="ChEBI" id="CHEBI:61717"/>
        <label>2</label>
    </ligand>
    <ligandPart>
        <name>Fe</name>
        <dbReference type="ChEBI" id="CHEBI:18248"/>
    </ligandPart>
</feature>
<dbReference type="EMBL" id="VBRY01000006">
    <property type="protein sequence ID" value="TLS67380.1"/>
    <property type="molecule type" value="Genomic_DNA"/>
</dbReference>
<dbReference type="AlphaFoldDB" id="A0A5R9GMY3"/>
<keyword evidence="12" id="KW-1185">Reference proteome</keyword>
<dbReference type="PANTHER" id="PTHR30600">
    <property type="entry name" value="CYTOCHROME C PEROXIDASE-RELATED"/>
    <property type="match status" value="1"/>
</dbReference>
<evidence type="ECO:0000256" key="9">
    <source>
        <dbReference type="PIRSR" id="PIRSR000294-2"/>
    </source>
</evidence>
<feature type="binding site" description="covalent" evidence="8">
    <location>
        <position position="199"/>
    </location>
    <ligand>
        <name>heme c</name>
        <dbReference type="ChEBI" id="CHEBI:61717"/>
        <label>2</label>
    </ligand>
</feature>
<evidence type="ECO:0000313" key="12">
    <source>
        <dbReference type="Proteomes" id="UP000306585"/>
    </source>
</evidence>
<comment type="caution">
    <text evidence="11">The sequence shown here is derived from an EMBL/GenBank/DDBJ whole genome shotgun (WGS) entry which is preliminary data.</text>
</comment>
<protein>
    <submittedName>
        <fullName evidence="11">Cytochrome-c peroxidase</fullName>
    </submittedName>
</protein>
<feature type="binding site" description="covalent" evidence="8">
    <location>
        <position position="52"/>
    </location>
    <ligand>
        <name>heme c</name>
        <dbReference type="ChEBI" id="CHEBI:61717"/>
        <label>1</label>
    </ligand>
</feature>
<evidence type="ECO:0000256" key="1">
    <source>
        <dbReference type="ARBA" id="ARBA00004418"/>
    </source>
</evidence>
<dbReference type="Pfam" id="PF03150">
    <property type="entry name" value="CCP_MauG"/>
    <property type="match status" value="1"/>
</dbReference>
<dbReference type="InterPro" id="IPR051395">
    <property type="entry name" value="Cytochrome_c_Peroxidase/MauG"/>
</dbReference>
<dbReference type="GO" id="GO:0009055">
    <property type="term" value="F:electron transfer activity"/>
    <property type="evidence" value="ECO:0007669"/>
    <property type="project" value="InterPro"/>
</dbReference>
<dbReference type="GO" id="GO:0042597">
    <property type="term" value="C:periplasmic space"/>
    <property type="evidence" value="ECO:0007669"/>
    <property type="project" value="UniProtKB-SubCell"/>
</dbReference>
<gene>
    <name evidence="11" type="ORF">FEF65_07565</name>
</gene>
<dbReference type="GO" id="GO:0046872">
    <property type="term" value="F:metal ion binding"/>
    <property type="evidence" value="ECO:0007669"/>
    <property type="project" value="UniProtKB-KW"/>
</dbReference>
<sequence>MALLWPGYGLALELSGEPVQPITRLNVDAQKVALGKKLFFDVRLSQNQSISCAHCHDLEEHGGADGLKHSFGVEGREGAVNSPTVFNAALNFAQFWDGRATTLEEQVDGPVTGHVEMASSWPEVVSRLAADDVFRNDFNRIYPTGLTADNIKNAIAEYERTLLTPGSRFDRYLNGDEAAITADEKRGYRLFKSYGCVACHQGRNVGGNLFQVLGVMGDYFADYPAENSAGRGRFNVTGLVEDMHRFKVPSLRLAVLTAPYFHNGSAKTLAEAIRVMSKYQLGRDIPDDDLRAIIAFLYTLPGSYAGHSLEPSDREQLNFTPATALVTP</sequence>
<proteinExistence type="predicted"/>
<comment type="PTM">
    <text evidence="8">Binds 2 heme groups per subunit.</text>
</comment>
<keyword evidence="7 9" id="KW-0408">Iron</keyword>
<dbReference type="PANTHER" id="PTHR30600:SF7">
    <property type="entry name" value="CYTOCHROME C PEROXIDASE-RELATED"/>
    <property type="match status" value="1"/>
</dbReference>
<dbReference type="InterPro" id="IPR036909">
    <property type="entry name" value="Cyt_c-like_dom_sf"/>
</dbReference>
<accession>A0A5R9GMY3</accession>
<dbReference type="Proteomes" id="UP000306585">
    <property type="component" value="Unassembled WGS sequence"/>
</dbReference>
<name>A0A5R9GMY3_9PROT</name>
<dbReference type="InterPro" id="IPR026259">
    <property type="entry name" value="MauG/Cytc_peroxidase"/>
</dbReference>
<feature type="binding site" description="covalent" evidence="8">
    <location>
        <position position="196"/>
    </location>
    <ligand>
        <name>heme c</name>
        <dbReference type="ChEBI" id="CHEBI:61717"/>
        <label>2</label>
    </ligand>
</feature>
<evidence type="ECO:0000256" key="7">
    <source>
        <dbReference type="ARBA" id="ARBA00023004"/>
    </source>
</evidence>
<keyword evidence="6" id="KW-0560">Oxidoreductase</keyword>
<organism evidence="11 12">
    <name type="scientific">Mariprofundus erugo</name>
    <dbReference type="NCBI Taxonomy" id="2528639"/>
    <lineage>
        <taxon>Bacteria</taxon>
        <taxon>Pseudomonadati</taxon>
        <taxon>Pseudomonadota</taxon>
        <taxon>Candidatius Mariprofundia</taxon>
        <taxon>Mariprofundales</taxon>
        <taxon>Mariprofundaceae</taxon>
        <taxon>Mariprofundus</taxon>
    </lineage>
</organism>
<dbReference type="SUPFAM" id="SSF46626">
    <property type="entry name" value="Cytochrome c"/>
    <property type="match status" value="2"/>
</dbReference>
<keyword evidence="11" id="KW-0575">Peroxidase</keyword>
<evidence type="ECO:0000256" key="3">
    <source>
        <dbReference type="ARBA" id="ARBA00022723"/>
    </source>
</evidence>
<feature type="binding site" description="covalent" evidence="8">
    <location>
        <position position="55"/>
    </location>
    <ligand>
        <name>heme c</name>
        <dbReference type="ChEBI" id="CHEBI:61717"/>
        <label>1</label>
    </ligand>
</feature>
<feature type="binding site" description="axial binding residue" evidence="9">
    <location>
        <position position="276"/>
    </location>
    <ligand>
        <name>heme c</name>
        <dbReference type="ChEBI" id="CHEBI:61717"/>
        <label>2</label>
    </ligand>
    <ligandPart>
        <name>Fe</name>
        <dbReference type="ChEBI" id="CHEBI:18248"/>
    </ligandPart>
</feature>
<keyword evidence="2 8" id="KW-0349">Heme</keyword>
<evidence type="ECO:0000256" key="2">
    <source>
        <dbReference type="ARBA" id="ARBA00022617"/>
    </source>
</evidence>
<dbReference type="GO" id="GO:0020037">
    <property type="term" value="F:heme binding"/>
    <property type="evidence" value="ECO:0007669"/>
    <property type="project" value="InterPro"/>
</dbReference>
<dbReference type="PIRSF" id="PIRSF000294">
    <property type="entry name" value="Cytochrome-c_peroxidase"/>
    <property type="match status" value="1"/>
</dbReference>
<dbReference type="PROSITE" id="PS51007">
    <property type="entry name" value="CYTC"/>
    <property type="match status" value="2"/>
</dbReference>
<evidence type="ECO:0000313" key="11">
    <source>
        <dbReference type="EMBL" id="TLS67380.1"/>
    </source>
</evidence>
<dbReference type="GO" id="GO:0004130">
    <property type="term" value="F:cytochrome-c peroxidase activity"/>
    <property type="evidence" value="ECO:0007669"/>
    <property type="project" value="TreeGrafter"/>
</dbReference>
<dbReference type="InterPro" id="IPR004852">
    <property type="entry name" value="Di-haem_cyt_c_peroxidsae"/>
</dbReference>
<evidence type="ECO:0000259" key="10">
    <source>
        <dbReference type="PROSITE" id="PS51007"/>
    </source>
</evidence>
<feature type="domain" description="Cytochrome c" evidence="10">
    <location>
        <begin position="182"/>
        <end position="301"/>
    </location>
</feature>
<evidence type="ECO:0000256" key="5">
    <source>
        <dbReference type="ARBA" id="ARBA00022764"/>
    </source>
</evidence>
<keyword evidence="5" id="KW-0574">Periplasm</keyword>
<feature type="binding site" description="axial binding residue" evidence="9">
    <location>
        <position position="56"/>
    </location>
    <ligand>
        <name>heme c</name>
        <dbReference type="ChEBI" id="CHEBI:61717"/>
        <label>1</label>
    </ligand>
    <ligandPart>
        <name>Fe</name>
        <dbReference type="ChEBI" id="CHEBI:18248"/>
    </ligandPart>
</feature>
<feature type="domain" description="Cytochrome c" evidence="10">
    <location>
        <begin position="30"/>
        <end position="162"/>
    </location>
</feature>